<sequence>MSIKMIALAAATAAATASIAQAEVSYFTFGESLEASSNLDLGTIRSSGEGVVEIYDYRGGEQGALLGSTVVHAGANQDVRVFVGQDPKADVLAVIKVNGQTVAVKDYDVVGM</sequence>
<accession>A0A238L8L3</accession>
<dbReference type="EMBL" id="FXZK01000001">
    <property type="protein sequence ID" value="SMY06037.1"/>
    <property type="molecule type" value="Genomic_DNA"/>
</dbReference>
<reference evidence="2 3" key="1">
    <citation type="submission" date="2017-05" db="EMBL/GenBank/DDBJ databases">
        <authorList>
            <person name="Song R."/>
            <person name="Chenine A.L."/>
            <person name="Ruprecht R.M."/>
        </authorList>
    </citation>
    <scope>NUCLEOTIDE SEQUENCE [LARGE SCALE GENOMIC DNA]</scope>
    <source>
        <strain evidence="2 3">CECT 8899</strain>
    </source>
</reference>
<feature type="signal peptide" evidence="1">
    <location>
        <begin position="1"/>
        <end position="22"/>
    </location>
</feature>
<dbReference type="Proteomes" id="UP000201613">
    <property type="component" value="Unassembled WGS sequence"/>
</dbReference>
<organism evidence="2 3">
    <name type="scientific">Flavimaricola marinus</name>
    <dbReference type="NCBI Taxonomy" id="1819565"/>
    <lineage>
        <taxon>Bacteria</taxon>
        <taxon>Pseudomonadati</taxon>
        <taxon>Pseudomonadota</taxon>
        <taxon>Alphaproteobacteria</taxon>
        <taxon>Rhodobacterales</taxon>
        <taxon>Paracoccaceae</taxon>
        <taxon>Flavimaricola</taxon>
    </lineage>
</organism>
<dbReference type="OrthoDB" id="7876219at2"/>
<evidence type="ECO:0000313" key="2">
    <source>
        <dbReference type="EMBL" id="SMY06037.1"/>
    </source>
</evidence>
<gene>
    <name evidence="2" type="ORF">LOM8899_00158</name>
</gene>
<evidence type="ECO:0000256" key="1">
    <source>
        <dbReference type="SAM" id="SignalP"/>
    </source>
</evidence>
<proteinExistence type="predicted"/>
<feature type="chain" id="PRO_5012805438" evidence="1">
    <location>
        <begin position="23"/>
        <end position="112"/>
    </location>
</feature>
<keyword evidence="3" id="KW-1185">Reference proteome</keyword>
<keyword evidence="1" id="KW-0732">Signal</keyword>
<dbReference type="RefSeq" id="WP_093990262.1">
    <property type="nucleotide sequence ID" value="NZ_FXZK01000001.1"/>
</dbReference>
<evidence type="ECO:0000313" key="3">
    <source>
        <dbReference type="Proteomes" id="UP000201613"/>
    </source>
</evidence>
<dbReference type="AlphaFoldDB" id="A0A238L8L3"/>
<name>A0A238L8L3_9RHOB</name>
<protein>
    <submittedName>
        <fullName evidence="2">Uncharacterized protein</fullName>
    </submittedName>
</protein>